<feature type="region of interest" description="Disordered" evidence="3">
    <location>
        <begin position="1"/>
        <end position="43"/>
    </location>
</feature>
<evidence type="ECO:0000313" key="6">
    <source>
        <dbReference type="EMBL" id="WVW81702.1"/>
    </source>
</evidence>
<keyword evidence="2" id="KW-0012">Acyltransferase</keyword>
<accession>A0A1B9G9A6</accession>
<feature type="compositionally biased region" description="Low complexity" evidence="3">
    <location>
        <begin position="15"/>
        <end position="33"/>
    </location>
</feature>
<dbReference type="OrthoDB" id="9975416at2759"/>
<organism evidence="5">
    <name type="scientific">Kwoniella bestiolae CBS 10118</name>
    <dbReference type="NCBI Taxonomy" id="1296100"/>
    <lineage>
        <taxon>Eukaryota</taxon>
        <taxon>Fungi</taxon>
        <taxon>Dikarya</taxon>
        <taxon>Basidiomycota</taxon>
        <taxon>Agaricomycotina</taxon>
        <taxon>Tremellomycetes</taxon>
        <taxon>Tremellales</taxon>
        <taxon>Cryptococcaceae</taxon>
        <taxon>Kwoniella</taxon>
    </lineage>
</organism>
<keyword evidence="1" id="KW-0808">Transferase</keyword>
<dbReference type="RefSeq" id="XP_019048630.1">
    <property type="nucleotide sequence ID" value="XM_019189068.1"/>
</dbReference>
<evidence type="ECO:0000259" key="4">
    <source>
        <dbReference type="PROSITE" id="PS51186"/>
    </source>
</evidence>
<dbReference type="CDD" id="cd04301">
    <property type="entry name" value="NAT_SF"/>
    <property type="match status" value="1"/>
</dbReference>
<dbReference type="Proteomes" id="UP000092730">
    <property type="component" value="Chromosome 2"/>
</dbReference>
<name>A0A1B9G9A6_9TREE</name>
<feature type="domain" description="N-acetyltransferase" evidence="4">
    <location>
        <begin position="35"/>
        <end position="205"/>
    </location>
</feature>
<reference evidence="6" key="4">
    <citation type="submission" date="2024-02" db="EMBL/GenBank/DDBJ databases">
        <title>Comparative genomics of Cryptococcus and Kwoniella reveals pathogenesis evolution and contrasting modes of karyotype evolution via chromosome fusion or intercentromeric recombination.</title>
        <authorList>
            <person name="Coelho M.A."/>
            <person name="David-Palma M."/>
            <person name="Shea T."/>
            <person name="Bowers K."/>
            <person name="McGinley-Smith S."/>
            <person name="Mohammad A.W."/>
            <person name="Gnirke A."/>
            <person name="Yurkov A.M."/>
            <person name="Nowrousian M."/>
            <person name="Sun S."/>
            <person name="Cuomo C.A."/>
            <person name="Heitman J."/>
        </authorList>
    </citation>
    <scope>NUCLEOTIDE SEQUENCE</scope>
    <source>
        <strain evidence="6">CBS 10118</strain>
    </source>
</reference>
<dbReference type="VEuPathDB" id="FungiDB:I302_02402"/>
<dbReference type="EMBL" id="CP144542">
    <property type="protein sequence ID" value="WVW81702.1"/>
    <property type="molecule type" value="Genomic_DNA"/>
</dbReference>
<gene>
    <name evidence="5" type="ORF">I302_02402</name>
    <name evidence="6" type="ORF">I302_103697</name>
</gene>
<evidence type="ECO:0000313" key="5">
    <source>
        <dbReference type="EMBL" id="OCF27560.1"/>
    </source>
</evidence>
<evidence type="ECO:0000256" key="3">
    <source>
        <dbReference type="SAM" id="MobiDB-lite"/>
    </source>
</evidence>
<dbReference type="KEGG" id="kbi:30206801"/>
<keyword evidence="7" id="KW-1185">Reference proteome</keyword>
<dbReference type="SUPFAM" id="SSF55729">
    <property type="entry name" value="Acyl-CoA N-acyltransferases (Nat)"/>
    <property type="match status" value="1"/>
</dbReference>
<protein>
    <recommendedName>
        <fullName evidence="4">N-acetyltransferase domain-containing protein</fullName>
    </recommendedName>
</protein>
<dbReference type="InterPro" id="IPR000182">
    <property type="entry name" value="GNAT_dom"/>
</dbReference>
<reference evidence="5" key="3">
    <citation type="submission" date="2014-01" db="EMBL/GenBank/DDBJ databases">
        <title>Evolution of pathogenesis and genome organization in the Tremellales.</title>
        <authorList>
            <person name="Cuomo C."/>
            <person name="Litvintseva A."/>
            <person name="Heitman J."/>
            <person name="Chen Y."/>
            <person name="Sun S."/>
            <person name="Springer D."/>
            <person name="Dromer F."/>
            <person name="Young S."/>
            <person name="Zeng Q."/>
            <person name="Chapman S."/>
            <person name="Gujja S."/>
            <person name="Saif S."/>
            <person name="Birren B."/>
        </authorList>
    </citation>
    <scope>NUCLEOTIDE SEQUENCE</scope>
    <source>
        <strain evidence="5">CBS 10118</strain>
    </source>
</reference>
<proteinExistence type="predicted"/>
<dbReference type="STRING" id="1296100.A0A1B9G9A6"/>
<dbReference type="EMBL" id="KI894019">
    <property type="protein sequence ID" value="OCF27560.1"/>
    <property type="molecule type" value="Genomic_DNA"/>
</dbReference>
<dbReference type="GO" id="GO:0016747">
    <property type="term" value="F:acyltransferase activity, transferring groups other than amino-acyl groups"/>
    <property type="evidence" value="ECO:0007669"/>
    <property type="project" value="InterPro"/>
</dbReference>
<sequence>MSIQPTTLEPSHADSTPSHTPIPTTSSSTSSTPQYQTREGTPADAQQISELVGTTWSKLFGYSVSPTDLEQYITITLSPSSFEAELQSPQNIFICAYSPSDESKIVGVAQLVLDSKPSVDIPNSIELQRLYAHPSTHGTGLGQLLISESEEKARQLGKNKIWLGVWENNTRGIRFYGKVGFREVGEKVFFAGGSRRRDLVMCKDV</sequence>
<evidence type="ECO:0000313" key="7">
    <source>
        <dbReference type="Proteomes" id="UP000092730"/>
    </source>
</evidence>
<dbReference type="GeneID" id="30206801"/>
<evidence type="ECO:0000256" key="1">
    <source>
        <dbReference type="ARBA" id="ARBA00022679"/>
    </source>
</evidence>
<dbReference type="PANTHER" id="PTHR43877">
    <property type="entry name" value="AMINOALKYLPHOSPHONATE N-ACETYLTRANSFERASE-RELATED-RELATED"/>
    <property type="match status" value="1"/>
</dbReference>
<reference evidence="6" key="2">
    <citation type="submission" date="2013-07" db="EMBL/GenBank/DDBJ databases">
        <authorList>
            <consortium name="The Broad Institute Genome Sequencing Platform"/>
            <person name="Cuomo C."/>
            <person name="Litvintseva A."/>
            <person name="Chen Y."/>
            <person name="Heitman J."/>
            <person name="Sun S."/>
            <person name="Springer D."/>
            <person name="Dromer F."/>
            <person name="Young S.K."/>
            <person name="Zeng Q."/>
            <person name="Gargeya S."/>
            <person name="Fitzgerald M."/>
            <person name="Abouelleil A."/>
            <person name="Alvarado L."/>
            <person name="Berlin A.M."/>
            <person name="Chapman S.B."/>
            <person name="Dewar J."/>
            <person name="Goldberg J."/>
            <person name="Griggs A."/>
            <person name="Gujja S."/>
            <person name="Hansen M."/>
            <person name="Howarth C."/>
            <person name="Imamovic A."/>
            <person name="Larimer J."/>
            <person name="McCowan C."/>
            <person name="Murphy C."/>
            <person name="Pearson M."/>
            <person name="Priest M."/>
            <person name="Roberts A."/>
            <person name="Saif S."/>
            <person name="Shea T."/>
            <person name="Sykes S."/>
            <person name="Wortman J."/>
            <person name="Nusbaum C."/>
            <person name="Birren B."/>
        </authorList>
    </citation>
    <scope>NUCLEOTIDE SEQUENCE</scope>
    <source>
        <strain evidence="6">CBS 10118</strain>
    </source>
</reference>
<evidence type="ECO:0000256" key="2">
    <source>
        <dbReference type="ARBA" id="ARBA00023315"/>
    </source>
</evidence>
<dbReference type="PROSITE" id="PS51186">
    <property type="entry name" value="GNAT"/>
    <property type="match status" value="1"/>
</dbReference>
<dbReference type="InterPro" id="IPR050832">
    <property type="entry name" value="Bact_Acetyltransf"/>
</dbReference>
<dbReference type="Gene3D" id="3.40.630.30">
    <property type="match status" value="1"/>
</dbReference>
<dbReference type="InterPro" id="IPR016181">
    <property type="entry name" value="Acyl_CoA_acyltransferase"/>
</dbReference>
<reference evidence="5" key="1">
    <citation type="submission" date="2013-07" db="EMBL/GenBank/DDBJ databases">
        <title>The Genome Sequence of Cryptococcus bestiolae CBS10118.</title>
        <authorList>
            <consortium name="The Broad Institute Genome Sequencing Platform"/>
            <person name="Cuomo C."/>
            <person name="Litvintseva A."/>
            <person name="Chen Y."/>
            <person name="Heitman J."/>
            <person name="Sun S."/>
            <person name="Springer D."/>
            <person name="Dromer F."/>
            <person name="Young S.K."/>
            <person name="Zeng Q."/>
            <person name="Gargeya S."/>
            <person name="Fitzgerald M."/>
            <person name="Abouelleil A."/>
            <person name="Alvarado L."/>
            <person name="Berlin A.M."/>
            <person name="Chapman S.B."/>
            <person name="Dewar J."/>
            <person name="Goldberg J."/>
            <person name="Griggs A."/>
            <person name="Gujja S."/>
            <person name="Hansen M."/>
            <person name="Howarth C."/>
            <person name="Imamovic A."/>
            <person name="Larimer J."/>
            <person name="McCowan C."/>
            <person name="Murphy C."/>
            <person name="Pearson M."/>
            <person name="Priest M."/>
            <person name="Roberts A."/>
            <person name="Saif S."/>
            <person name="Shea T."/>
            <person name="Sykes S."/>
            <person name="Wortman J."/>
            <person name="Nusbaum C."/>
            <person name="Birren B."/>
        </authorList>
    </citation>
    <scope>NUCLEOTIDE SEQUENCE [LARGE SCALE GENOMIC DNA]</scope>
    <source>
        <strain evidence="5">CBS 10118</strain>
    </source>
</reference>
<feature type="compositionally biased region" description="Polar residues" evidence="3">
    <location>
        <begin position="34"/>
        <end position="43"/>
    </location>
</feature>
<dbReference type="Pfam" id="PF00583">
    <property type="entry name" value="Acetyltransf_1"/>
    <property type="match status" value="1"/>
</dbReference>
<dbReference type="AlphaFoldDB" id="A0A1B9G9A6"/>